<gene>
    <name evidence="2" type="ORF">SAMN06265353_0479</name>
</gene>
<sequence>MRKGFTLVELLIGIAILLIISGGVFYAFRDIFQKGTSQALVAKQEQDVQFIVSNLVMELSTVGFGIDRSRLVVLNNGTNLSDVRNSNAVVAINGSEIDFLSLATRQDTSIGCWGITDQNKNITTQARDYLFRPCSSANWGLPTDTSKVICLEPISKRDITSDCASALVFYVDVYNYPADFVTRYYLNTSSNASKLCANGTLTLFKGVGSDSPQPLVDCVGAFRVRYITSQGYLDYVPNSDINNLYGIRLCIMMQVGSRQSTQANINNFGANCGGPVPIPSADWRYYRWSTVEVDIPLKNIRYIR</sequence>
<proteinExistence type="predicted"/>
<organism evidence="2 3">
    <name type="scientific">Hydrogenobacter hydrogenophilus</name>
    <dbReference type="NCBI Taxonomy" id="35835"/>
    <lineage>
        <taxon>Bacteria</taxon>
        <taxon>Pseudomonadati</taxon>
        <taxon>Aquificota</taxon>
        <taxon>Aquificia</taxon>
        <taxon>Aquificales</taxon>
        <taxon>Aquificaceae</taxon>
        <taxon>Hydrogenobacter</taxon>
    </lineage>
</organism>
<dbReference type="OrthoDB" id="11156at2"/>
<dbReference type="Proteomes" id="UP000218627">
    <property type="component" value="Unassembled WGS sequence"/>
</dbReference>
<keyword evidence="1" id="KW-0812">Transmembrane</keyword>
<dbReference type="RefSeq" id="WP_096600680.1">
    <property type="nucleotide sequence ID" value="NZ_OBEN01000001.1"/>
</dbReference>
<name>A0A285NRR2_9AQUI</name>
<dbReference type="NCBIfam" id="TIGR02532">
    <property type="entry name" value="IV_pilin_GFxxxE"/>
    <property type="match status" value="1"/>
</dbReference>
<keyword evidence="1" id="KW-1133">Transmembrane helix</keyword>
<feature type="transmembrane region" description="Helical" evidence="1">
    <location>
        <begin position="7"/>
        <end position="28"/>
    </location>
</feature>
<keyword evidence="3" id="KW-1185">Reference proteome</keyword>
<dbReference type="InterPro" id="IPR012902">
    <property type="entry name" value="N_methyl_site"/>
</dbReference>
<dbReference type="InterPro" id="IPR045584">
    <property type="entry name" value="Pilin-like"/>
</dbReference>
<dbReference type="SUPFAM" id="SSF54523">
    <property type="entry name" value="Pili subunits"/>
    <property type="match status" value="1"/>
</dbReference>
<dbReference type="AlphaFoldDB" id="A0A285NRR2"/>
<dbReference type="EMBL" id="OBEN01000001">
    <property type="protein sequence ID" value="SNZ12200.1"/>
    <property type="molecule type" value="Genomic_DNA"/>
</dbReference>
<reference evidence="3" key="1">
    <citation type="submission" date="2017-09" db="EMBL/GenBank/DDBJ databases">
        <authorList>
            <person name="Varghese N."/>
            <person name="Submissions S."/>
        </authorList>
    </citation>
    <scope>NUCLEOTIDE SEQUENCE [LARGE SCALE GENOMIC DNA]</scope>
    <source>
        <strain evidence="3">DSM 2913</strain>
    </source>
</reference>
<keyword evidence="1" id="KW-0472">Membrane</keyword>
<protein>
    <submittedName>
        <fullName evidence="2">Type IV pilus assembly protein PilW</fullName>
    </submittedName>
</protein>
<dbReference type="Pfam" id="PF07963">
    <property type="entry name" value="N_methyl"/>
    <property type="match status" value="1"/>
</dbReference>
<evidence type="ECO:0000256" key="1">
    <source>
        <dbReference type="SAM" id="Phobius"/>
    </source>
</evidence>
<accession>A0A285NRR2</accession>
<evidence type="ECO:0000313" key="2">
    <source>
        <dbReference type="EMBL" id="SNZ12200.1"/>
    </source>
</evidence>
<evidence type="ECO:0000313" key="3">
    <source>
        <dbReference type="Proteomes" id="UP000218627"/>
    </source>
</evidence>
<dbReference type="PROSITE" id="PS00409">
    <property type="entry name" value="PROKAR_NTER_METHYL"/>
    <property type="match status" value="1"/>
</dbReference>